<dbReference type="GO" id="GO:0006281">
    <property type="term" value="P:DNA repair"/>
    <property type="evidence" value="ECO:0007669"/>
    <property type="project" value="TreeGrafter"/>
</dbReference>
<keyword evidence="2" id="KW-1185">Reference proteome</keyword>
<dbReference type="RefSeq" id="WP_046326597.1">
    <property type="nucleotide sequence ID" value="NZ_CP084389.1"/>
</dbReference>
<dbReference type="PANTHER" id="PTHR43434:SF1">
    <property type="entry name" value="PHOSPHOGLYCOLATE PHOSPHATASE"/>
    <property type="match status" value="1"/>
</dbReference>
<dbReference type="InterPro" id="IPR041492">
    <property type="entry name" value="HAD_2"/>
</dbReference>
<sequence length="215" mass="24459">MFKAVIFDMDGVLIDSEPLQLKRQKEYLDYLGVAVPDQELIKMVGGNKKMYFDIISKYYSGEPNYRAYYQKFQQYFKDRPINYRKLLNPDAIPLLKWLQKQGLKLALASSGAPEKIKTVLTQCQLTQFFDPVISGNMFKQSKPNPEIYNTVAAKLGLENKQCVVIEDSDYGIAAGKNAGMFTIALKEERFPFSQAAADYLVDSLSDVKHVLTDKI</sequence>
<dbReference type="SFLD" id="SFLDS00003">
    <property type="entry name" value="Haloacid_Dehalogenase"/>
    <property type="match status" value="1"/>
</dbReference>
<dbReference type="InterPro" id="IPR050155">
    <property type="entry name" value="HAD-like_hydrolase_sf"/>
</dbReference>
<dbReference type="InterPro" id="IPR023198">
    <property type="entry name" value="PGP-like_dom2"/>
</dbReference>
<dbReference type="NCBIfam" id="TIGR01549">
    <property type="entry name" value="HAD-SF-IA-v1"/>
    <property type="match status" value="1"/>
</dbReference>
<dbReference type="SFLD" id="SFLDG01129">
    <property type="entry name" value="C1.5:_HAD__Beta-PGM__Phosphata"/>
    <property type="match status" value="1"/>
</dbReference>
<gene>
    <name evidence="1" type="ORF">LDX53_00875</name>
</gene>
<dbReference type="Pfam" id="PF13419">
    <property type="entry name" value="HAD_2"/>
    <property type="match status" value="1"/>
</dbReference>
<dbReference type="AlphaFoldDB" id="A0AA47B490"/>
<reference evidence="1" key="1">
    <citation type="submission" date="2021-09" db="EMBL/GenBank/DDBJ databases">
        <title>Lactobacillus species from Apis mellifera, Switzerland.</title>
        <authorList>
            <person name="Pfister J."/>
            <person name="Brown A."/>
            <person name="Neumann P."/>
            <person name="Collaud A."/>
            <person name="Retschnig G."/>
            <person name="Perreten V."/>
        </authorList>
    </citation>
    <scope>NUCLEOTIDE SEQUENCE</scope>
    <source>
        <strain evidence="1">IBH002</strain>
    </source>
</reference>
<evidence type="ECO:0000313" key="2">
    <source>
        <dbReference type="Proteomes" id="UP001164557"/>
    </source>
</evidence>
<proteinExistence type="predicted"/>
<dbReference type="Gene3D" id="1.10.150.240">
    <property type="entry name" value="Putative phosphatase, domain 2"/>
    <property type="match status" value="1"/>
</dbReference>
<dbReference type="CDD" id="cd07505">
    <property type="entry name" value="HAD_BPGM-like"/>
    <property type="match status" value="1"/>
</dbReference>
<dbReference type="NCBIfam" id="TIGR01509">
    <property type="entry name" value="HAD-SF-IA-v3"/>
    <property type="match status" value="1"/>
</dbReference>
<dbReference type="InterPro" id="IPR023214">
    <property type="entry name" value="HAD_sf"/>
</dbReference>
<dbReference type="InterPro" id="IPR036412">
    <property type="entry name" value="HAD-like_sf"/>
</dbReference>
<accession>A0AA47B490</accession>
<dbReference type="Proteomes" id="UP001164557">
    <property type="component" value="Chromosome"/>
</dbReference>
<dbReference type="Gene3D" id="3.40.50.1000">
    <property type="entry name" value="HAD superfamily/HAD-like"/>
    <property type="match status" value="1"/>
</dbReference>
<protein>
    <submittedName>
        <fullName evidence="1">HAD family phosphatase</fullName>
    </submittedName>
</protein>
<dbReference type="PANTHER" id="PTHR43434">
    <property type="entry name" value="PHOSPHOGLYCOLATE PHOSPHATASE"/>
    <property type="match status" value="1"/>
</dbReference>
<dbReference type="SFLD" id="SFLDG01135">
    <property type="entry name" value="C1.5.6:_HAD__Beta-PGM__Phospha"/>
    <property type="match status" value="1"/>
</dbReference>
<dbReference type="SUPFAM" id="SSF56784">
    <property type="entry name" value="HAD-like"/>
    <property type="match status" value="1"/>
</dbReference>
<organism evidence="1 2">
    <name type="scientific">Lactobacillus helsingborgensis</name>
    <dbReference type="NCBI Taxonomy" id="1218494"/>
    <lineage>
        <taxon>Bacteria</taxon>
        <taxon>Bacillati</taxon>
        <taxon>Bacillota</taxon>
        <taxon>Bacilli</taxon>
        <taxon>Lactobacillales</taxon>
        <taxon>Lactobacillaceae</taxon>
        <taxon>Lactobacillus</taxon>
    </lineage>
</organism>
<dbReference type="GO" id="GO:0008967">
    <property type="term" value="F:phosphoglycolate phosphatase activity"/>
    <property type="evidence" value="ECO:0007669"/>
    <property type="project" value="TreeGrafter"/>
</dbReference>
<dbReference type="PRINTS" id="PR00413">
    <property type="entry name" value="HADHALOGNASE"/>
</dbReference>
<name>A0AA47B490_9LACO</name>
<evidence type="ECO:0000313" key="1">
    <source>
        <dbReference type="EMBL" id="UZX29820.1"/>
    </source>
</evidence>
<dbReference type="EMBL" id="CP084389">
    <property type="protein sequence ID" value="UZX29820.1"/>
    <property type="molecule type" value="Genomic_DNA"/>
</dbReference>
<dbReference type="InterPro" id="IPR006439">
    <property type="entry name" value="HAD-SF_hydro_IA"/>
</dbReference>